<dbReference type="Pfam" id="PF12796">
    <property type="entry name" value="Ank_2"/>
    <property type="match status" value="1"/>
</dbReference>
<gene>
    <name evidence="4" type="ORF">D9756_010931</name>
</gene>
<keyword evidence="5" id="KW-1185">Reference proteome</keyword>
<dbReference type="AlphaFoldDB" id="A0A8H5CRB1"/>
<dbReference type="PROSITE" id="PS50088">
    <property type="entry name" value="ANK_REPEAT"/>
    <property type="match status" value="1"/>
</dbReference>
<dbReference type="InterPro" id="IPR002110">
    <property type="entry name" value="Ankyrin_rpt"/>
</dbReference>
<feature type="repeat" description="ANK" evidence="3">
    <location>
        <begin position="9"/>
        <end position="41"/>
    </location>
</feature>
<dbReference type="OrthoDB" id="194358at2759"/>
<dbReference type="GO" id="GO:0085020">
    <property type="term" value="P:protein K6-linked ubiquitination"/>
    <property type="evidence" value="ECO:0007669"/>
    <property type="project" value="TreeGrafter"/>
</dbReference>
<dbReference type="Proteomes" id="UP000559027">
    <property type="component" value="Unassembled WGS sequence"/>
</dbReference>
<dbReference type="Gene3D" id="1.25.40.20">
    <property type="entry name" value="Ankyrin repeat-containing domain"/>
    <property type="match status" value="1"/>
</dbReference>
<protein>
    <recommendedName>
        <fullName evidence="6">Ankyrin repeat protein</fullName>
    </recommendedName>
</protein>
<dbReference type="SUPFAM" id="SSF48403">
    <property type="entry name" value="Ankyrin repeat"/>
    <property type="match status" value="1"/>
</dbReference>
<dbReference type="SMART" id="SM00248">
    <property type="entry name" value="ANK"/>
    <property type="match status" value="2"/>
</dbReference>
<keyword evidence="2 3" id="KW-0040">ANK repeat</keyword>
<evidence type="ECO:0008006" key="6">
    <source>
        <dbReference type="Google" id="ProtNLM"/>
    </source>
</evidence>
<proteinExistence type="predicted"/>
<dbReference type="GO" id="GO:0004842">
    <property type="term" value="F:ubiquitin-protein transferase activity"/>
    <property type="evidence" value="ECO:0007669"/>
    <property type="project" value="TreeGrafter"/>
</dbReference>
<evidence type="ECO:0000256" key="2">
    <source>
        <dbReference type="ARBA" id="ARBA00023043"/>
    </source>
</evidence>
<accession>A0A8H5CRB1</accession>
<dbReference type="PANTHER" id="PTHR24171">
    <property type="entry name" value="ANKYRIN REPEAT DOMAIN-CONTAINING PROTEIN 39-RELATED"/>
    <property type="match status" value="1"/>
</dbReference>
<name>A0A8H5CRB1_9AGAR</name>
<dbReference type="InterPro" id="IPR036770">
    <property type="entry name" value="Ankyrin_rpt-contain_sf"/>
</dbReference>
<evidence type="ECO:0000313" key="4">
    <source>
        <dbReference type="EMBL" id="KAF5345969.1"/>
    </source>
</evidence>
<dbReference type="PROSITE" id="PS50297">
    <property type="entry name" value="ANK_REP_REGION"/>
    <property type="match status" value="1"/>
</dbReference>
<evidence type="ECO:0000313" key="5">
    <source>
        <dbReference type="Proteomes" id="UP000559027"/>
    </source>
</evidence>
<evidence type="ECO:0000256" key="1">
    <source>
        <dbReference type="ARBA" id="ARBA00022737"/>
    </source>
</evidence>
<organism evidence="4 5">
    <name type="scientific">Leucocoprinus leucothites</name>
    <dbReference type="NCBI Taxonomy" id="201217"/>
    <lineage>
        <taxon>Eukaryota</taxon>
        <taxon>Fungi</taxon>
        <taxon>Dikarya</taxon>
        <taxon>Basidiomycota</taxon>
        <taxon>Agaricomycotina</taxon>
        <taxon>Agaricomycetes</taxon>
        <taxon>Agaricomycetidae</taxon>
        <taxon>Agaricales</taxon>
        <taxon>Agaricineae</taxon>
        <taxon>Agaricaceae</taxon>
        <taxon>Leucocoprinus</taxon>
    </lineage>
</organism>
<sequence>MSSICLDKDGWTALHLAARNGHTEIVKVLAELKADLNLQDKYGETALHLATKNIHAEIAKFLTKLKILMSWKY</sequence>
<evidence type="ECO:0000256" key="3">
    <source>
        <dbReference type="PROSITE-ProRule" id="PRU00023"/>
    </source>
</evidence>
<reference evidence="4 5" key="1">
    <citation type="journal article" date="2020" name="ISME J.">
        <title>Uncovering the hidden diversity of litter-decomposition mechanisms in mushroom-forming fungi.</title>
        <authorList>
            <person name="Floudas D."/>
            <person name="Bentzer J."/>
            <person name="Ahren D."/>
            <person name="Johansson T."/>
            <person name="Persson P."/>
            <person name="Tunlid A."/>
        </authorList>
    </citation>
    <scope>NUCLEOTIDE SEQUENCE [LARGE SCALE GENOMIC DNA]</scope>
    <source>
        <strain evidence="4 5">CBS 146.42</strain>
    </source>
</reference>
<keyword evidence="1" id="KW-0677">Repeat</keyword>
<dbReference type="PANTHER" id="PTHR24171:SF8">
    <property type="entry name" value="BRCA1-ASSOCIATED RING DOMAIN PROTEIN 1"/>
    <property type="match status" value="1"/>
</dbReference>
<dbReference type="EMBL" id="JAACJO010000037">
    <property type="protein sequence ID" value="KAF5345969.1"/>
    <property type="molecule type" value="Genomic_DNA"/>
</dbReference>
<comment type="caution">
    <text evidence="4">The sequence shown here is derived from an EMBL/GenBank/DDBJ whole genome shotgun (WGS) entry which is preliminary data.</text>
</comment>